<evidence type="ECO:0000256" key="5">
    <source>
        <dbReference type="ARBA" id="ARBA00022695"/>
    </source>
</evidence>
<sequence>MNKYVNIKRVLGTEEDQVKLESDMAQEGRDSYIKSTLRAVERGEEGNTAYGNRLVSGMTDELAAAITEWVEAPRKGPGRHHKALPYLKMLDARTAAYITLRMLVDSISKMTLMSATAIKIAEALSLEVAMRNMSQEDKILHKGILTCANKRSQYHRKQYTATYMAEQHGTALHEWDKDINTSVGTVLIELCVSKLGIIEVALELGKNKQEYTIKPTEACLEWIRKCNAKHLDIATIYQPMVVQPFPWQDPFTGGYLTNNVRPLTFVKTVNKTFLEKLETVEMPGVYEAVNKAQSTAWRINSEILDLLDNLIETESELGKLPPAKDKKPREVPEDFDTNEEAKKKWKAHASKVYKDNRSNKSKRLTLLSILQTAKKYACYEKIYFPHQLCFRGRVYSATNGSLSPQGPDYVKALLQFAEGEKLGTQEAADWLAVHVANVWAIDKIDKESFAARIAWTKANTEMLCRVAENPYDFRQWTDADKPFQAVVAAMEWKGYIENGLDHVSRIPVALDGSCSGLQHLGMALRCKETGKEVNLMPAEKPQDIYQTVIDKVLPELINIVGPGWEDLDYPGIIKHAENAMEEIYNKNKSKFRIKKPFAEWKEIAKKEKKKKDGTLAKRIAPEQEAYETYHRIIAAFAWLNFGYDKKTGKLSRKLAKNAVMTFAYGSEQYGFTEQLKVRVIKKAMDEGGSNETFDGIIAPVYSLIWDEGKYKALSASLLAKLLYKAVTGTVVKAAEGMKWLQEAAKVAAENGKPLHWQTPLGFLVEQNYWKTEDKRTQTSFLGGEKVRFRIQVETSECDKEKQASAIAPNFVHSLDATHLMMVVNKSEFKNFALIHDSFGTLPSQTQKLYENIKETFYKLYTAKDHFEDLKEQLTKRVKDVEGAHLPMTPIKGNLDPQEILNSPYCFG</sequence>
<organism evidence="10 11">
    <name type="scientific">Spartinivicinus marinus</name>
    <dbReference type="NCBI Taxonomy" id="2994442"/>
    <lineage>
        <taxon>Bacteria</taxon>
        <taxon>Pseudomonadati</taxon>
        <taxon>Pseudomonadota</taxon>
        <taxon>Gammaproteobacteria</taxon>
        <taxon>Oceanospirillales</taxon>
        <taxon>Zooshikellaceae</taxon>
        <taxon>Spartinivicinus</taxon>
    </lineage>
</organism>
<evidence type="ECO:0000256" key="1">
    <source>
        <dbReference type="ARBA" id="ARBA00009493"/>
    </source>
</evidence>
<keyword evidence="4" id="KW-0808">Transferase</keyword>
<evidence type="ECO:0000256" key="8">
    <source>
        <dbReference type="SAM" id="MobiDB-lite"/>
    </source>
</evidence>
<evidence type="ECO:0000313" key="10">
    <source>
        <dbReference type="EMBL" id="NYZ68320.1"/>
    </source>
</evidence>
<dbReference type="PROSITE" id="PS00489">
    <property type="entry name" value="RNA_POL_PHAGE_2"/>
    <property type="match status" value="1"/>
</dbReference>
<evidence type="ECO:0000256" key="3">
    <source>
        <dbReference type="ARBA" id="ARBA00022478"/>
    </source>
</evidence>
<name>A0A853I2Z4_9GAMM</name>
<dbReference type="InterPro" id="IPR037159">
    <property type="entry name" value="RNA_POL_N_sf"/>
</dbReference>
<dbReference type="GO" id="GO:0006351">
    <property type="term" value="P:DNA-templated transcription"/>
    <property type="evidence" value="ECO:0007669"/>
    <property type="project" value="InterPro"/>
</dbReference>
<dbReference type="Gene3D" id="1.10.1320.10">
    <property type="entry name" value="DNA-directed RNA polymerase, N-terminal domain"/>
    <property type="match status" value="1"/>
</dbReference>
<reference evidence="10 11" key="1">
    <citation type="submission" date="2020-07" db="EMBL/GenBank/DDBJ databases">
        <title>Endozoicomonas sp. nov., isolated from sediment.</title>
        <authorList>
            <person name="Gu T."/>
        </authorList>
    </citation>
    <scope>NUCLEOTIDE SEQUENCE [LARGE SCALE GENOMIC DNA]</scope>
    <source>
        <strain evidence="10 11">SM1973</strain>
    </source>
</reference>
<feature type="domain" description="DNA-directed RNA polymerase N-terminal" evidence="9">
    <location>
        <begin position="15"/>
        <end position="294"/>
    </location>
</feature>
<dbReference type="InterPro" id="IPR046950">
    <property type="entry name" value="DNA-dir_Rpol_C_phage-type"/>
</dbReference>
<dbReference type="InterPro" id="IPR024075">
    <property type="entry name" value="DNA-dir_RNA_pol_helix_hairp_sf"/>
</dbReference>
<dbReference type="Gene3D" id="1.10.150.20">
    <property type="entry name" value="5' to 3' exonuclease, C-terminal subdomain"/>
    <property type="match status" value="1"/>
</dbReference>
<dbReference type="GO" id="GO:0003677">
    <property type="term" value="F:DNA binding"/>
    <property type="evidence" value="ECO:0007669"/>
    <property type="project" value="InterPro"/>
</dbReference>
<protein>
    <recommendedName>
        <fullName evidence="2">DNA-directed RNA polymerase</fullName>
        <ecNumber evidence="2">2.7.7.6</ecNumber>
    </recommendedName>
</protein>
<evidence type="ECO:0000256" key="7">
    <source>
        <dbReference type="ARBA" id="ARBA00048552"/>
    </source>
</evidence>
<dbReference type="Gene3D" id="1.10.287.280">
    <property type="match status" value="1"/>
</dbReference>
<dbReference type="EMBL" id="JACCKB010000039">
    <property type="protein sequence ID" value="NYZ68320.1"/>
    <property type="molecule type" value="Genomic_DNA"/>
</dbReference>
<dbReference type="Pfam" id="PF00940">
    <property type="entry name" value="RNA_pol"/>
    <property type="match status" value="1"/>
</dbReference>
<comment type="caution">
    <text evidence="10">The sequence shown here is derived from an EMBL/GenBank/DDBJ whole genome shotgun (WGS) entry which is preliminary data.</text>
</comment>
<keyword evidence="6" id="KW-0804">Transcription</keyword>
<dbReference type="Proteomes" id="UP000569732">
    <property type="component" value="Unassembled WGS sequence"/>
</dbReference>
<dbReference type="Gene3D" id="1.10.287.260">
    <property type="match status" value="1"/>
</dbReference>
<evidence type="ECO:0000313" key="11">
    <source>
        <dbReference type="Proteomes" id="UP000569732"/>
    </source>
</evidence>
<evidence type="ECO:0000256" key="6">
    <source>
        <dbReference type="ARBA" id="ARBA00023163"/>
    </source>
</evidence>
<dbReference type="InterPro" id="IPR029262">
    <property type="entry name" value="RPOL_N"/>
</dbReference>
<dbReference type="InterPro" id="IPR043502">
    <property type="entry name" value="DNA/RNA_pol_sf"/>
</dbReference>
<keyword evidence="5" id="KW-0548">Nucleotidyltransferase</keyword>
<dbReference type="SUPFAM" id="SSF56672">
    <property type="entry name" value="DNA/RNA polymerases"/>
    <property type="match status" value="2"/>
</dbReference>
<dbReference type="InterPro" id="IPR002092">
    <property type="entry name" value="DNA-dir_Rpol_phage-type"/>
</dbReference>
<comment type="similarity">
    <text evidence="1">Belongs to the phage and mitochondrial RNA polymerase family.</text>
</comment>
<dbReference type="RefSeq" id="WP_180570335.1">
    <property type="nucleotide sequence ID" value="NZ_JACCKB010000039.1"/>
</dbReference>
<dbReference type="GO" id="GO:0003899">
    <property type="term" value="F:DNA-directed RNA polymerase activity"/>
    <property type="evidence" value="ECO:0007669"/>
    <property type="project" value="UniProtKB-EC"/>
</dbReference>
<evidence type="ECO:0000259" key="9">
    <source>
        <dbReference type="SMART" id="SM01311"/>
    </source>
</evidence>
<dbReference type="EC" id="2.7.7.6" evidence="2"/>
<comment type="catalytic activity">
    <reaction evidence="7">
        <text>RNA(n) + a ribonucleoside 5'-triphosphate = RNA(n+1) + diphosphate</text>
        <dbReference type="Rhea" id="RHEA:21248"/>
        <dbReference type="Rhea" id="RHEA-COMP:14527"/>
        <dbReference type="Rhea" id="RHEA-COMP:17342"/>
        <dbReference type="ChEBI" id="CHEBI:33019"/>
        <dbReference type="ChEBI" id="CHEBI:61557"/>
        <dbReference type="ChEBI" id="CHEBI:140395"/>
        <dbReference type="EC" id="2.7.7.6"/>
    </reaction>
</comment>
<keyword evidence="3" id="KW-0240">DNA-directed RNA polymerase</keyword>
<evidence type="ECO:0000256" key="2">
    <source>
        <dbReference type="ARBA" id="ARBA00012418"/>
    </source>
</evidence>
<feature type="compositionally biased region" description="Basic and acidic residues" evidence="8">
    <location>
        <begin position="322"/>
        <end position="332"/>
    </location>
</feature>
<dbReference type="SMART" id="SM01311">
    <property type="entry name" value="RPOL_N"/>
    <property type="match status" value="1"/>
</dbReference>
<proteinExistence type="inferred from homology"/>
<dbReference type="PANTHER" id="PTHR10102:SF0">
    <property type="entry name" value="DNA-DIRECTED RNA POLYMERASE, MITOCHONDRIAL"/>
    <property type="match status" value="1"/>
</dbReference>
<feature type="region of interest" description="Disordered" evidence="8">
    <location>
        <begin position="318"/>
        <end position="340"/>
    </location>
</feature>
<dbReference type="AlphaFoldDB" id="A0A853I2Z4"/>
<dbReference type="PANTHER" id="PTHR10102">
    <property type="entry name" value="DNA-DIRECTED RNA POLYMERASE, MITOCHONDRIAL"/>
    <property type="match status" value="1"/>
</dbReference>
<keyword evidence="11" id="KW-1185">Reference proteome</keyword>
<gene>
    <name evidence="10" type="ORF">H0A36_20085</name>
</gene>
<dbReference type="GO" id="GO:0000428">
    <property type="term" value="C:DNA-directed RNA polymerase complex"/>
    <property type="evidence" value="ECO:0007669"/>
    <property type="project" value="UniProtKB-KW"/>
</dbReference>
<evidence type="ECO:0000256" key="4">
    <source>
        <dbReference type="ARBA" id="ARBA00022679"/>
    </source>
</evidence>
<accession>A0A853I2Z4</accession>
<dbReference type="Pfam" id="PF14700">
    <property type="entry name" value="RPOL_N"/>
    <property type="match status" value="1"/>
</dbReference>
<dbReference type="PROSITE" id="PS00900">
    <property type="entry name" value="RNA_POL_PHAGE_1"/>
    <property type="match status" value="1"/>
</dbReference>